<comment type="caution">
    <text evidence="2">The sequence shown here is derived from an EMBL/GenBank/DDBJ whole genome shotgun (WGS) entry which is preliminary data.</text>
</comment>
<feature type="compositionally biased region" description="Acidic residues" evidence="1">
    <location>
        <begin position="350"/>
        <end position="365"/>
    </location>
</feature>
<dbReference type="Pfam" id="PF09979">
    <property type="entry name" value="DUF2213"/>
    <property type="match status" value="1"/>
</dbReference>
<name>A0A060QES2_9PROT</name>
<feature type="region of interest" description="Disordered" evidence="1">
    <location>
        <begin position="230"/>
        <end position="269"/>
    </location>
</feature>
<proteinExistence type="predicted"/>
<reference evidence="2 3" key="2">
    <citation type="journal article" date="2014" name="PLoS ONE">
        <title>Evolution of mitochondria reconstructed from the energy metabolism of living bacteria.</title>
        <authorList>
            <person name="Degli Esposti M."/>
            <person name="Chouaia B."/>
            <person name="Comandatore F."/>
            <person name="Crotti E."/>
            <person name="Sassera D."/>
            <person name="Lievens P.M."/>
            <person name="Daffonchio D."/>
            <person name="Bandi C."/>
        </authorList>
    </citation>
    <scope>NUCLEOTIDE SEQUENCE [LARGE SCALE GENOMIC DNA]</scope>
    <source>
        <strain evidence="2 3">SF2.1</strain>
    </source>
</reference>
<dbReference type="RefSeq" id="WP_051757657.1">
    <property type="nucleotide sequence ID" value="NZ_CBLX010000009.1"/>
</dbReference>
<protein>
    <recommendedName>
        <fullName evidence="4">DUF2213 domain-containing protein</fullName>
    </recommendedName>
</protein>
<organism evidence="2 3">
    <name type="scientific">Asaia bogorensis</name>
    <dbReference type="NCBI Taxonomy" id="91915"/>
    <lineage>
        <taxon>Bacteria</taxon>
        <taxon>Pseudomonadati</taxon>
        <taxon>Pseudomonadota</taxon>
        <taxon>Alphaproteobacteria</taxon>
        <taxon>Acetobacterales</taxon>
        <taxon>Acetobacteraceae</taxon>
        <taxon>Asaia</taxon>
    </lineage>
</organism>
<dbReference type="eggNOG" id="COG3566">
    <property type="taxonomic scope" value="Bacteria"/>
</dbReference>
<evidence type="ECO:0000313" key="2">
    <source>
        <dbReference type="EMBL" id="CDG39624.1"/>
    </source>
</evidence>
<accession>A0A060QES2</accession>
<feature type="compositionally biased region" description="Basic and acidic residues" evidence="1">
    <location>
        <begin position="245"/>
        <end position="257"/>
    </location>
</feature>
<evidence type="ECO:0008006" key="4">
    <source>
        <dbReference type="Google" id="ProtNLM"/>
    </source>
</evidence>
<dbReference type="InterPro" id="IPR016913">
    <property type="entry name" value="UCP029215"/>
</dbReference>
<dbReference type="EMBL" id="CBLX010000009">
    <property type="protein sequence ID" value="CDG39624.1"/>
    <property type="molecule type" value="Genomic_DNA"/>
</dbReference>
<gene>
    <name evidence="2" type="ORF">ASAP_1579</name>
</gene>
<dbReference type="Proteomes" id="UP000027583">
    <property type="component" value="Unassembled WGS sequence"/>
</dbReference>
<reference evidence="2 3" key="1">
    <citation type="journal article" date="2014" name="Genome Biol. Evol.">
        <title>Acetic acid bacteria genomes reveal functional traits for adaptation to life in insect guts.</title>
        <authorList>
            <person name="Chouaia B."/>
            <person name="Gaiarsa S."/>
            <person name="Crotti E."/>
            <person name="Comandatore F."/>
            <person name="Degli Esposti M."/>
            <person name="Ricci I."/>
            <person name="Alma A."/>
            <person name="Favia G."/>
            <person name="Bandi C."/>
            <person name="Daffonchio D."/>
        </authorList>
    </citation>
    <scope>NUCLEOTIDE SEQUENCE [LARGE SCALE GENOMIC DNA]</scope>
    <source>
        <strain evidence="2 3">SF2.1</strain>
    </source>
</reference>
<dbReference type="AlphaFoldDB" id="A0A060QES2"/>
<feature type="region of interest" description="Disordered" evidence="1">
    <location>
        <begin position="289"/>
        <end position="308"/>
    </location>
</feature>
<evidence type="ECO:0000313" key="3">
    <source>
        <dbReference type="Proteomes" id="UP000027583"/>
    </source>
</evidence>
<feature type="region of interest" description="Disordered" evidence="1">
    <location>
        <begin position="340"/>
        <end position="374"/>
    </location>
</feature>
<sequence>MLKQISTCDFAPKRGADVYTVQRIGETRERLPDGSLLCRDVPIARLGQMTYDQSELPVDPAKDGTITVHRDAETLFHPDTITSFEGVPITLNHPPGVMLNPANYQSFSRGTLTHLRRGEGEKKDMLVGDAIIRDERAIEAIEKRGWREVSPGYDADYEPIEGAPGHYKQRNIIGNHLALVMRGRGGAQCAVGDQLSPLLEGRMAFKKKSWGHKLLTALSTNDADGVEEAIREGSQEEPEGGSTTTDRRTRDNGERIEPTIAKPATDADPLAEIKEQIAALAAKIEAMVKPATDAEPTEPTEQSAADRMAEKMRAEGMSEDKIRECLAVCGLTPSDIARADESAGARATADEESAAVSEIEDEAERLDDTNRAPTGDAAFTTVFRDAIATAEVLNPGQKTPTMDAKGTAVTKRDAIHAIRCRALDAAMADADKAPIVKHFVGKRGTKAMTHDAVFNAFRAAGDAIRRANHAPRSQFSPPRIDNHAGAGVTAASINQRNREFFAKRQA</sequence>
<evidence type="ECO:0000256" key="1">
    <source>
        <dbReference type="SAM" id="MobiDB-lite"/>
    </source>
</evidence>